<dbReference type="STRING" id="880071.Fleli_3396"/>
<evidence type="ECO:0000313" key="3">
    <source>
        <dbReference type="Proteomes" id="UP000006054"/>
    </source>
</evidence>
<protein>
    <submittedName>
        <fullName evidence="2">Short chain amide porin</fullName>
    </submittedName>
</protein>
<sequence precursor="true">MKLLKLASVIFYFAFLCPTQNVFAQEKAEEKQEIDHSYKPLTLKLDDSGNKYIRFLTWHQLWTRSTQNNPNSVDLTGQPSDNTFDIGIRRSRVLMFAQISPRFLILTHFGINNQTFVNGGIAGGKKPQIFMHDAWTEYKVTDELYIGTGLHYWNGISRLSNSSTLTLLTVDAPIFNWANIELTDQFARQFGIYAKGKIGGFDYRIALNKPFASGGLSSDLASDGISKNVLNDNTAVQGYFNYQFFDKESNKLPFVVGTYMGSKKIFNVGAGFHYHPEATAVKQVGQSEAELQDISLFSVDAFLDMPLGKGGITAYSALYSYDFGDNYLRNVGIMNISGGGGNTQPTIGTGTISYTQAGYAFSKFKNGAQLQPFAAFTYKNFEALNDPSTQFDFGANYFISGHHAKITLQYSQRPVYAAGNLDGSRGEIILQTHIWL</sequence>
<dbReference type="EMBL" id="CP003345">
    <property type="protein sequence ID" value="AFM05718.1"/>
    <property type="molecule type" value="Genomic_DNA"/>
</dbReference>
<dbReference type="AlphaFoldDB" id="I4AP33"/>
<keyword evidence="3" id="KW-1185">Reference proteome</keyword>
<dbReference type="eggNOG" id="COG3746">
    <property type="taxonomic scope" value="Bacteria"/>
</dbReference>
<proteinExistence type="predicted"/>
<dbReference type="OrthoDB" id="9771991at2"/>
<feature type="chain" id="PRO_5003686142" evidence="1">
    <location>
        <begin position="25"/>
        <end position="436"/>
    </location>
</feature>
<dbReference type="HOGENOM" id="CLU_038678_0_0_10"/>
<gene>
    <name evidence="2" type="ordered locus">Fleli_3396</name>
</gene>
<reference evidence="3" key="1">
    <citation type="submission" date="2012-06" db="EMBL/GenBank/DDBJ databases">
        <title>The complete genome of Flexibacter litoralis DSM 6794.</title>
        <authorList>
            <person name="Lucas S."/>
            <person name="Copeland A."/>
            <person name="Lapidus A."/>
            <person name="Glavina del Rio T."/>
            <person name="Dalin E."/>
            <person name="Tice H."/>
            <person name="Bruce D."/>
            <person name="Goodwin L."/>
            <person name="Pitluck S."/>
            <person name="Peters L."/>
            <person name="Ovchinnikova G."/>
            <person name="Lu M."/>
            <person name="Kyrpides N."/>
            <person name="Mavromatis K."/>
            <person name="Ivanova N."/>
            <person name="Brettin T."/>
            <person name="Detter J.C."/>
            <person name="Han C."/>
            <person name="Larimer F."/>
            <person name="Land M."/>
            <person name="Hauser L."/>
            <person name="Markowitz V."/>
            <person name="Cheng J.-F."/>
            <person name="Hugenholtz P."/>
            <person name="Woyke T."/>
            <person name="Wu D."/>
            <person name="Spring S."/>
            <person name="Lang E."/>
            <person name="Kopitz M."/>
            <person name="Brambilla E."/>
            <person name="Klenk H.-P."/>
            <person name="Eisen J.A."/>
        </authorList>
    </citation>
    <scope>NUCLEOTIDE SEQUENCE [LARGE SCALE GENOMIC DNA]</scope>
    <source>
        <strain evidence="3">ATCC 23117 / DSM 6794 / NBRC 15988 / NCIMB 1366 / Sio-4</strain>
    </source>
</reference>
<keyword evidence="1" id="KW-0732">Signal</keyword>
<dbReference type="Proteomes" id="UP000006054">
    <property type="component" value="Chromosome"/>
</dbReference>
<organism evidence="2 3">
    <name type="scientific">Bernardetia litoralis (strain ATCC 23117 / DSM 6794 / NBRC 15988 / NCIMB 1366 / Fx l1 / Sio-4)</name>
    <name type="common">Flexibacter litoralis</name>
    <dbReference type="NCBI Taxonomy" id="880071"/>
    <lineage>
        <taxon>Bacteria</taxon>
        <taxon>Pseudomonadati</taxon>
        <taxon>Bacteroidota</taxon>
        <taxon>Cytophagia</taxon>
        <taxon>Cytophagales</taxon>
        <taxon>Bernardetiaceae</taxon>
        <taxon>Bernardetia</taxon>
    </lineage>
</organism>
<dbReference type="RefSeq" id="WP_014799144.1">
    <property type="nucleotide sequence ID" value="NC_018018.1"/>
</dbReference>
<dbReference type="PATRIC" id="fig|880071.3.peg.3400"/>
<evidence type="ECO:0000313" key="2">
    <source>
        <dbReference type="EMBL" id="AFM05718.1"/>
    </source>
</evidence>
<evidence type="ECO:0000256" key="1">
    <source>
        <dbReference type="SAM" id="SignalP"/>
    </source>
</evidence>
<dbReference type="KEGG" id="fli:Fleli_3396"/>
<feature type="signal peptide" evidence="1">
    <location>
        <begin position="1"/>
        <end position="24"/>
    </location>
</feature>
<name>I4AP33_BERLS</name>
<accession>I4AP33</accession>